<feature type="domain" description="HTH crp-type" evidence="5">
    <location>
        <begin position="160"/>
        <end position="233"/>
    </location>
</feature>
<dbReference type="Pfam" id="PF00027">
    <property type="entry name" value="cNMP_binding"/>
    <property type="match status" value="1"/>
</dbReference>
<dbReference type="GO" id="GO:0003700">
    <property type="term" value="F:DNA-binding transcription factor activity"/>
    <property type="evidence" value="ECO:0007669"/>
    <property type="project" value="TreeGrafter"/>
</dbReference>
<dbReference type="FunFam" id="1.10.10.10:FF:000019">
    <property type="entry name" value="Crp/Fnr family transcriptional regulator"/>
    <property type="match status" value="1"/>
</dbReference>
<keyword evidence="2" id="KW-0238">DNA-binding</keyword>
<sequence length="239" mass="26824">MHQAAKEPAPPRDERRVLWYLRKIPLLEGVGGEHLRALAAVVEIKEFRRRQIVYLPGDPGEHVFFLQGGRVKCSKVSRDGKELTLDYHGPGAFFGELCVFAGAPREEMAEAMKNAIVALLPREPLRDLIFADPALAFRFAQVLAQRRRSAETRLEHFVFRDVHAKLAALLLELGREYGHETEDGIKVDLKITHQEMANLIGSTRETISLALASFRKRNLVNLLGRTVVLVDLEGLAALC</sequence>
<dbReference type="InterPro" id="IPR014710">
    <property type="entry name" value="RmlC-like_jellyroll"/>
</dbReference>
<evidence type="ECO:0000256" key="2">
    <source>
        <dbReference type="ARBA" id="ARBA00023125"/>
    </source>
</evidence>
<dbReference type="Gene3D" id="1.10.10.10">
    <property type="entry name" value="Winged helix-like DNA-binding domain superfamily/Winged helix DNA-binding domain"/>
    <property type="match status" value="1"/>
</dbReference>
<dbReference type="SMART" id="SM00100">
    <property type="entry name" value="cNMP"/>
    <property type="match status" value="1"/>
</dbReference>
<dbReference type="InterPro" id="IPR012318">
    <property type="entry name" value="HTH_CRP"/>
</dbReference>
<dbReference type="InterPro" id="IPR036390">
    <property type="entry name" value="WH_DNA-bd_sf"/>
</dbReference>
<dbReference type="EMBL" id="FOMX01000005">
    <property type="protein sequence ID" value="SFD84868.1"/>
    <property type="molecule type" value="Genomic_DNA"/>
</dbReference>
<evidence type="ECO:0000256" key="3">
    <source>
        <dbReference type="ARBA" id="ARBA00023163"/>
    </source>
</evidence>
<dbReference type="Proteomes" id="UP000199400">
    <property type="component" value="Unassembled WGS sequence"/>
</dbReference>
<evidence type="ECO:0000259" key="5">
    <source>
        <dbReference type="PROSITE" id="PS51063"/>
    </source>
</evidence>
<dbReference type="PANTHER" id="PTHR24567:SF74">
    <property type="entry name" value="HTH-TYPE TRANSCRIPTIONAL REGULATOR ARCR"/>
    <property type="match status" value="1"/>
</dbReference>
<evidence type="ECO:0000259" key="4">
    <source>
        <dbReference type="PROSITE" id="PS50042"/>
    </source>
</evidence>
<dbReference type="InterPro" id="IPR036388">
    <property type="entry name" value="WH-like_DNA-bd_sf"/>
</dbReference>
<gene>
    <name evidence="6" type="ORF">SAMN02745121_01835</name>
</gene>
<name>A0A1I1VS43_9BACT</name>
<dbReference type="InterPro" id="IPR050397">
    <property type="entry name" value="Env_Response_Regulators"/>
</dbReference>
<dbReference type="PROSITE" id="PS51063">
    <property type="entry name" value="HTH_CRP_2"/>
    <property type="match status" value="1"/>
</dbReference>
<feature type="domain" description="Cyclic nucleotide-binding" evidence="4">
    <location>
        <begin position="26"/>
        <end position="146"/>
    </location>
</feature>
<keyword evidence="3" id="KW-0804">Transcription</keyword>
<dbReference type="Gene3D" id="2.60.120.10">
    <property type="entry name" value="Jelly Rolls"/>
    <property type="match status" value="1"/>
</dbReference>
<proteinExistence type="predicted"/>
<protein>
    <submittedName>
        <fullName evidence="6">Crp-like helix-turn-helix domain-containing protein</fullName>
    </submittedName>
</protein>
<evidence type="ECO:0000313" key="6">
    <source>
        <dbReference type="EMBL" id="SFD84868.1"/>
    </source>
</evidence>
<dbReference type="SUPFAM" id="SSF51206">
    <property type="entry name" value="cAMP-binding domain-like"/>
    <property type="match status" value="1"/>
</dbReference>
<dbReference type="GO" id="GO:0005829">
    <property type="term" value="C:cytosol"/>
    <property type="evidence" value="ECO:0007669"/>
    <property type="project" value="TreeGrafter"/>
</dbReference>
<evidence type="ECO:0000256" key="1">
    <source>
        <dbReference type="ARBA" id="ARBA00023015"/>
    </source>
</evidence>
<dbReference type="PANTHER" id="PTHR24567">
    <property type="entry name" value="CRP FAMILY TRANSCRIPTIONAL REGULATORY PROTEIN"/>
    <property type="match status" value="1"/>
</dbReference>
<dbReference type="RefSeq" id="WP_245913818.1">
    <property type="nucleotide sequence ID" value="NZ_FOMX01000005.1"/>
</dbReference>
<reference evidence="7" key="1">
    <citation type="submission" date="2016-10" db="EMBL/GenBank/DDBJ databases">
        <authorList>
            <person name="Varghese N."/>
            <person name="Submissions S."/>
        </authorList>
    </citation>
    <scope>NUCLEOTIDE SEQUENCE [LARGE SCALE GENOMIC DNA]</scope>
    <source>
        <strain evidence="7">ATCC 25963</strain>
    </source>
</reference>
<dbReference type="AlphaFoldDB" id="A0A1I1VS43"/>
<keyword evidence="7" id="KW-1185">Reference proteome</keyword>
<dbReference type="PRINTS" id="PR00034">
    <property type="entry name" value="HTHCRP"/>
</dbReference>
<dbReference type="Pfam" id="PF13545">
    <property type="entry name" value="HTH_Crp_2"/>
    <property type="match status" value="1"/>
</dbReference>
<evidence type="ECO:0000313" key="7">
    <source>
        <dbReference type="Proteomes" id="UP000199400"/>
    </source>
</evidence>
<dbReference type="SUPFAM" id="SSF46785">
    <property type="entry name" value="Winged helix' DNA-binding domain"/>
    <property type="match status" value="1"/>
</dbReference>
<dbReference type="InterPro" id="IPR018490">
    <property type="entry name" value="cNMP-bd_dom_sf"/>
</dbReference>
<keyword evidence="1" id="KW-0805">Transcription regulation</keyword>
<accession>A0A1I1VS43</accession>
<dbReference type="GO" id="GO:0003677">
    <property type="term" value="F:DNA binding"/>
    <property type="evidence" value="ECO:0007669"/>
    <property type="project" value="UniProtKB-KW"/>
</dbReference>
<organism evidence="6 7">
    <name type="scientific">Nannocystis exedens</name>
    <dbReference type="NCBI Taxonomy" id="54"/>
    <lineage>
        <taxon>Bacteria</taxon>
        <taxon>Pseudomonadati</taxon>
        <taxon>Myxococcota</taxon>
        <taxon>Polyangia</taxon>
        <taxon>Nannocystales</taxon>
        <taxon>Nannocystaceae</taxon>
        <taxon>Nannocystis</taxon>
    </lineage>
</organism>
<dbReference type="PROSITE" id="PS50042">
    <property type="entry name" value="CNMP_BINDING_3"/>
    <property type="match status" value="1"/>
</dbReference>
<dbReference type="SMART" id="SM00419">
    <property type="entry name" value="HTH_CRP"/>
    <property type="match status" value="1"/>
</dbReference>
<dbReference type="STRING" id="54.SAMN02745121_01835"/>
<dbReference type="CDD" id="cd00038">
    <property type="entry name" value="CAP_ED"/>
    <property type="match status" value="1"/>
</dbReference>
<dbReference type="InterPro" id="IPR000595">
    <property type="entry name" value="cNMP-bd_dom"/>
</dbReference>